<feature type="transmembrane region" description="Helical" evidence="1">
    <location>
        <begin position="86"/>
        <end position="103"/>
    </location>
</feature>
<accession>A0A841T956</accession>
<keyword evidence="1" id="KW-0472">Membrane</keyword>
<gene>
    <name evidence="3" type="ORF">H4Q31_10910</name>
</gene>
<feature type="transmembrane region" description="Helical" evidence="1">
    <location>
        <begin position="57"/>
        <end position="79"/>
    </location>
</feature>
<feature type="transmembrane region" description="Helical" evidence="1">
    <location>
        <begin position="6"/>
        <end position="26"/>
    </location>
</feature>
<proteinExistence type="predicted"/>
<evidence type="ECO:0000259" key="2">
    <source>
        <dbReference type="Pfam" id="PF04892"/>
    </source>
</evidence>
<dbReference type="PANTHER" id="PTHR36834:SF1">
    <property type="entry name" value="INTEGRAL MEMBRANE PROTEIN"/>
    <property type="match status" value="1"/>
</dbReference>
<name>A0A841T956_9BACL</name>
<evidence type="ECO:0000313" key="4">
    <source>
        <dbReference type="Proteomes" id="UP000574133"/>
    </source>
</evidence>
<feature type="domain" description="VanZ-like" evidence="2">
    <location>
        <begin position="11"/>
        <end position="130"/>
    </location>
</feature>
<keyword evidence="1" id="KW-0812">Transmembrane</keyword>
<feature type="transmembrane region" description="Helical" evidence="1">
    <location>
        <begin position="115"/>
        <end position="132"/>
    </location>
</feature>
<keyword evidence="4" id="KW-1185">Reference proteome</keyword>
<dbReference type="InterPro" id="IPR053150">
    <property type="entry name" value="Teicoplanin_resist-assoc"/>
</dbReference>
<keyword evidence="1" id="KW-1133">Transmembrane helix</keyword>
<reference evidence="3 4" key="1">
    <citation type="submission" date="2020-08" db="EMBL/GenBank/DDBJ databases">
        <title>Cohnella phylogeny.</title>
        <authorList>
            <person name="Dunlap C."/>
        </authorList>
    </citation>
    <scope>NUCLEOTIDE SEQUENCE [LARGE SCALE GENOMIC DNA]</scope>
    <source>
        <strain evidence="3 4">DSM 103658</strain>
    </source>
</reference>
<dbReference type="EMBL" id="JACJVN010000038">
    <property type="protein sequence ID" value="MBB6677834.1"/>
    <property type="molecule type" value="Genomic_DNA"/>
</dbReference>
<dbReference type="InterPro" id="IPR006976">
    <property type="entry name" value="VanZ-like"/>
</dbReference>
<sequence>MRRKYAVLLIVIYLSLLIYWMFFGFSRAAQSEYMYNLIPFSTISHFIQHYHYRTSVWIINLIGNVVVFVPFGILLPIIAQRKLGKHFILFLCGLFILESIQFLSKRGNFDIDDFILNSLGFYLGYGIYKAMVKSSSIRRKG</sequence>
<dbReference type="Pfam" id="PF04892">
    <property type="entry name" value="VanZ"/>
    <property type="match status" value="1"/>
</dbReference>
<dbReference type="PANTHER" id="PTHR36834">
    <property type="entry name" value="MEMBRANE PROTEIN-RELATED"/>
    <property type="match status" value="1"/>
</dbReference>
<dbReference type="Proteomes" id="UP000574133">
    <property type="component" value="Unassembled WGS sequence"/>
</dbReference>
<protein>
    <submittedName>
        <fullName evidence="3">VanZ family protein</fullName>
    </submittedName>
</protein>
<dbReference type="AlphaFoldDB" id="A0A841T956"/>
<comment type="caution">
    <text evidence="3">The sequence shown here is derived from an EMBL/GenBank/DDBJ whole genome shotgun (WGS) entry which is preliminary data.</text>
</comment>
<evidence type="ECO:0000256" key="1">
    <source>
        <dbReference type="SAM" id="Phobius"/>
    </source>
</evidence>
<organism evidence="3 4">
    <name type="scientific">Cohnella lubricantis</name>
    <dbReference type="NCBI Taxonomy" id="2163172"/>
    <lineage>
        <taxon>Bacteria</taxon>
        <taxon>Bacillati</taxon>
        <taxon>Bacillota</taxon>
        <taxon>Bacilli</taxon>
        <taxon>Bacillales</taxon>
        <taxon>Paenibacillaceae</taxon>
        <taxon>Cohnella</taxon>
    </lineage>
</organism>
<evidence type="ECO:0000313" key="3">
    <source>
        <dbReference type="EMBL" id="MBB6677834.1"/>
    </source>
</evidence>